<evidence type="ECO:0000313" key="3">
    <source>
        <dbReference type="Proteomes" id="UP001172155"/>
    </source>
</evidence>
<name>A0AA40KAE0_9PEZI</name>
<sequence>MKRVTLRFFLSSLLASPSFSQSCPDYADYSKERHKPYSAGRFALAYQRPDPPCRTFISSTVDEAIRSMSSVITDPDLYRLFENTFPNTLDTAIKWRGHARNNPKEELAFVVTGDINAMWLRDSANQMKSYLSLLVADSSPDSLASLFRGVINLQARYILNSPYCNAFQPPEESNLEHAPTGGSTAQISPPYDTAAVFECKFELDSLASFLDISYSYFSATNDSAFFGEHQWVSAVQYVVNTGRSMMVPTYRDDGSVAPLPYTFQQETRRATETLANDGIGSPAANGTGLIRSAFRPSDDSTMLPFLIPSNMMFAKCLEDATAILDSVLDSSSSPNSNIFPLRHDMWAFTQSLRAGIAEHGIVPVLSKSRDRDVEMVYAYEVDGFGSAILMDDANLPSLLAAPLIGYLSRDDSVYQRTRARIFSSKNPYYMRGPALNAVGGPHVGPGMAWPMASIVRILTSDDDAEMESTLRELVSSTAGLGLVHESVNSSDAQNWTRQWFSWANGLFGQMILDLALRKPHLLDQSYQ</sequence>
<evidence type="ECO:0008006" key="4">
    <source>
        <dbReference type="Google" id="ProtNLM"/>
    </source>
</evidence>
<dbReference type="AlphaFoldDB" id="A0AA40KAE0"/>
<dbReference type="PROSITE" id="PS51257">
    <property type="entry name" value="PROKAR_LIPOPROTEIN"/>
    <property type="match status" value="1"/>
</dbReference>
<feature type="signal peptide" evidence="1">
    <location>
        <begin position="1"/>
        <end position="20"/>
    </location>
</feature>
<dbReference type="InterPro" id="IPR008928">
    <property type="entry name" value="6-hairpin_glycosidase_sf"/>
</dbReference>
<reference evidence="2" key="1">
    <citation type="submission" date="2023-06" db="EMBL/GenBank/DDBJ databases">
        <title>Genome-scale phylogeny and comparative genomics of the fungal order Sordariales.</title>
        <authorList>
            <consortium name="Lawrence Berkeley National Laboratory"/>
            <person name="Hensen N."/>
            <person name="Bonometti L."/>
            <person name="Westerberg I."/>
            <person name="Brannstrom I.O."/>
            <person name="Guillou S."/>
            <person name="Cros-Aarteil S."/>
            <person name="Calhoun S."/>
            <person name="Haridas S."/>
            <person name="Kuo A."/>
            <person name="Mondo S."/>
            <person name="Pangilinan J."/>
            <person name="Riley R."/>
            <person name="LaButti K."/>
            <person name="Andreopoulos B."/>
            <person name="Lipzen A."/>
            <person name="Chen C."/>
            <person name="Yanf M."/>
            <person name="Daum C."/>
            <person name="Ng V."/>
            <person name="Clum A."/>
            <person name="Steindorff A."/>
            <person name="Ohm R."/>
            <person name="Martin F."/>
            <person name="Silar P."/>
            <person name="Natvig D."/>
            <person name="Lalanne C."/>
            <person name="Gautier V."/>
            <person name="Ament-velasquez S.L."/>
            <person name="Kruys A."/>
            <person name="Hutchinson M.I."/>
            <person name="Powell A.J."/>
            <person name="Barry K."/>
            <person name="Miller A.N."/>
            <person name="Grigoriev I.V."/>
            <person name="Debuchy R."/>
            <person name="Gladieux P."/>
            <person name="Thoren M.H."/>
            <person name="Johannesson H."/>
        </authorList>
    </citation>
    <scope>NUCLEOTIDE SEQUENCE</scope>
    <source>
        <strain evidence="2">SMH3187-1</strain>
    </source>
</reference>
<dbReference type="GO" id="GO:0003824">
    <property type="term" value="F:catalytic activity"/>
    <property type="evidence" value="ECO:0007669"/>
    <property type="project" value="UniProtKB-ARBA"/>
</dbReference>
<dbReference type="PIRSF" id="PIRSF028846">
    <property type="entry name" value="UCP028846"/>
    <property type="match status" value="1"/>
</dbReference>
<dbReference type="PANTHER" id="PTHR31047:SF1">
    <property type="entry name" value="DUF1237 DOMAIN-CONTAINING PROTEIN"/>
    <property type="match status" value="1"/>
</dbReference>
<dbReference type="SMART" id="SM01149">
    <property type="entry name" value="DUF1237"/>
    <property type="match status" value="1"/>
</dbReference>
<dbReference type="EMBL" id="JAUKUD010000002">
    <property type="protein sequence ID" value="KAK0751367.1"/>
    <property type="molecule type" value="Genomic_DNA"/>
</dbReference>
<accession>A0AA40KAE0</accession>
<dbReference type="SUPFAM" id="SSF48208">
    <property type="entry name" value="Six-hairpin glycosidases"/>
    <property type="match status" value="1"/>
</dbReference>
<comment type="caution">
    <text evidence="2">The sequence shown here is derived from an EMBL/GenBank/DDBJ whole genome shotgun (WGS) entry which is preliminary data.</text>
</comment>
<dbReference type="Pfam" id="PF06824">
    <property type="entry name" value="Glyco_hydro_125"/>
    <property type="match status" value="1"/>
</dbReference>
<dbReference type="Gene3D" id="1.50.10.10">
    <property type="match status" value="1"/>
</dbReference>
<evidence type="ECO:0000313" key="2">
    <source>
        <dbReference type="EMBL" id="KAK0751367.1"/>
    </source>
</evidence>
<dbReference type="GO" id="GO:0005975">
    <property type="term" value="P:carbohydrate metabolic process"/>
    <property type="evidence" value="ECO:0007669"/>
    <property type="project" value="InterPro"/>
</dbReference>
<keyword evidence="1" id="KW-0732">Signal</keyword>
<gene>
    <name evidence="2" type="ORF">B0T18DRAFT_361801</name>
</gene>
<feature type="chain" id="PRO_5041357676" description="Glycoside hydrolase family 125 protein" evidence="1">
    <location>
        <begin position="21"/>
        <end position="527"/>
    </location>
</feature>
<dbReference type="InterPro" id="IPR008313">
    <property type="entry name" value="GH125"/>
</dbReference>
<proteinExistence type="predicted"/>
<keyword evidence="3" id="KW-1185">Reference proteome</keyword>
<dbReference type="InterPro" id="IPR012341">
    <property type="entry name" value="6hp_glycosidase-like_sf"/>
</dbReference>
<organism evidence="2 3">
    <name type="scientific">Schizothecium vesticola</name>
    <dbReference type="NCBI Taxonomy" id="314040"/>
    <lineage>
        <taxon>Eukaryota</taxon>
        <taxon>Fungi</taxon>
        <taxon>Dikarya</taxon>
        <taxon>Ascomycota</taxon>
        <taxon>Pezizomycotina</taxon>
        <taxon>Sordariomycetes</taxon>
        <taxon>Sordariomycetidae</taxon>
        <taxon>Sordariales</taxon>
        <taxon>Schizotheciaceae</taxon>
        <taxon>Schizothecium</taxon>
    </lineage>
</organism>
<evidence type="ECO:0000256" key="1">
    <source>
        <dbReference type="SAM" id="SignalP"/>
    </source>
</evidence>
<dbReference type="Proteomes" id="UP001172155">
    <property type="component" value="Unassembled WGS sequence"/>
</dbReference>
<protein>
    <recommendedName>
        <fullName evidence="4">Glycoside hydrolase family 125 protein</fullName>
    </recommendedName>
</protein>
<dbReference type="PANTHER" id="PTHR31047">
    <property type="entry name" value="MEIOTICALLY UP-REGULATED GENE 157 PROTEIN"/>
    <property type="match status" value="1"/>
</dbReference>